<evidence type="ECO:0000259" key="1">
    <source>
        <dbReference type="Pfam" id="PF26100"/>
    </source>
</evidence>
<proteinExistence type="predicted"/>
<feature type="domain" description="V(D)J recombination-activating protein 1 RNase H" evidence="1">
    <location>
        <begin position="125"/>
        <end position="220"/>
    </location>
</feature>
<dbReference type="Proteomes" id="UP001165289">
    <property type="component" value="Unassembled WGS sequence"/>
</dbReference>
<reference evidence="2 3" key="1">
    <citation type="journal article" date="2023" name="BMC Biol.">
        <title>The compact genome of the sponge Oopsacas minuta (Hexactinellida) is lacking key metazoan core genes.</title>
        <authorList>
            <person name="Santini S."/>
            <person name="Schenkelaars Q."/>
            <person name="Jourda C."/>
            <person name="Duchesne M."/>
            <person name="Belahbib H."/>
            <person name="Rocher C."/>
            <person name="Selva M."/>
            <person name="Riesgo A."/>
            <person name="Vervoort M."/>
            <person name="Leys S.P."/>
            <person name="Kodjabachian L."/>
            <person name="Le Bivic A."/>
            <person name="Borchiellini C."/>
            <person name="Claverie J.M."/>
            <person name="Renard E."/>
        </authorList>
    </citation>
    <scope>NUCLEOTIDE SEQUENCE [LARGE SCALE GENOMIC DNA]</scope>
    <source>
        <strain evidence="2">SPO-2</strain>
    </source>
</reference>
<name>A0AAV7JP46_9METZ</name>
<accession>A0AAV7JP46</accession>
<gene>
    <name evidence="2" type="ORF">LOD99_6146</name>
</gene>
<keyword evidence="3" id="KW-1185">Reference proteome</keyword>
<sequence>MKSANVCKEMLEKGHSSPIYPQLSLDKSAFLFDSLEVGKTKYLEFRRTLLSEDLKLPSYIIVAKHQSQINLLDEVRIIHREFPCGVVLITLLIVYPLKVRVSDGLDGSVCHRVYQQALSNPDLSTPTFILFGFKVNAIINANDHILWKPHHLNSPFCTRPVALLALPENEESVKCLMDSLINNETSTIEESGLCLQNGNAEVKIIISHFDTKMAKILSGAGGANSQMCTAAFKQIHNISIVQNGFTINKTIHDARDVFDEVDEEEFCLCQQIKDSI</sequence>
<comment type="caution">
    <text evidence="2">The sequence shown here is derived from an EMBL/GenBank/DDBJ whole genome shotgun (WGS) entry which is preliminary data.</text>
</comment>
<dbReference type="Pfam" id="PF26100">
    <property type="entry name" value="RAG1_RNase_H"/>
    <property type="match status" value="1"/>
</dbReference>
<evidence type="ECO:0000313" key="3">
    <source>
        <dbReference type="Proteomes" id="UP001165289"/>
    </source>
</evidence>
<organism evidence="2 3">
    <name type="scientific">Oopsacas minuta</name>
    <dbReference type="NCBI Taxonomy" id="111878"/>
    <lineage>
        <taxon>Eukaryota</taxon>
        <taxon>Metazoa</taxon>
        <taxon>Porifera</taxon>
        <taxon>Hexactinellida</taxon>
        <taxon>Hexasterophora</taxon>
        <taxon>Lyssacinosida</taxon>
        <taxon>Leucopsacidae</taxon>
        <taxon>Oopsacas</taxon>
    </lineage>
</organism>
<protein>
    <recommendedName>
        <fullName evidence="1">V(D)J recombination-activating protein 1 RNase H domain-containing protein</fullName>
    </recommendedName>
</protein>
<dbReference type="AlphaFoldDB" id="A0AAV7JP46"/>
<evidence type="ECO:0000313" key="2">
    <source>
        <dbReference type="EMBL" id="KAI6650229.1"/>
    </source>
</evidence>
<dbReference type="EMBL" id="JAKMXF010000313">
    <property type="protein sequence ID" value="KAI6650229.1"/>
    <property type="molecule type" value="Genomic_DNA"/>
</dbReference>
<dbReference type="InterPro" id="IPR058554">
    <property type="entry name" value="RAG1_RNase_H"/>
</dbReference>